<name>A0ABS9W7L5_9PROT</name>
<feature type="domain" description="Flagellin C-terminal" evidence="5">
    <location>
        <begin position="275"/>
        <end position="353"/>
    </location>
</feature>
<dbReference type="PANTHER" id="PTHR42792:SF1">
    <property type="entry name" value="FLAGELLAR HOOK-ASSOCIATED PROTEIN 3"/>
    <property type="match status" value="1"/>
</dbReference>
<dbReference type="Proteomes" id="UP001201985">
    <property type="component" value="Unassembled WGS sequence"/>
</dbReference>
<keyword evidence="2 3" id="KW-0975">Bacterial flagellum</keyword>
<keyword evidence="6" id="KW-0969">Cilium</keyword>
<sequence length="353" mass="37223">MGVSIGRQSQLNRMQSDLARLTGELSSGRKSDPARELGVGASLLYKLHADIQQGDAIANAGALAGQRLTAMQDALGSVGELMDQMSSETLQANVLKGVSFQTIASNAREVLGSMMDLLNTSWNGQSLFAGLDSGTKPLTSAQELIGTGGWVAGAMAALTTANVGSSIPVGTSVDNAADESILGAFNDMFNDAGPSSPASFYGVVYKSESRTGDEASQVRIGAGETLQYDMRADNPAFRDAFHALSLLSLLDRPEASMSEEAKTVVLDRAGELMRGARSQLTIAAGILGAKQERLERVGEIQDRTVTAAVAQINDLEGVDYYTISDKISTLQIQLQATYSITAQISKLSLVNYL</sequence>
<evidence type="ECO:0000313" key="7">
    <source>
        <dbReference type="Proteomes" id="UP001201985"/>
    </source>
</evidence>
<evidence type="ECO:0000259" key="5">
    <source>
        <dbReference type="Pfam" id="PF00700"/>
    </source>
</evidence>
<organism evidence="6 7">
    <name type="scientific">Teichococcus vastitatis</name>
    <dbReference type="NCBI Taxonomy" id="2307076"/>
    <lineage>
        <taxon>Bacteria</taxon>
        <taxon>Pseudomonadati</taxon>
        <taxon>Pseudomonadota</taxon>
        <taxon>Alphaproteobacteria</taxon>
        <taxon>Acetobacterales</taxon>
        <taxon>Roseomonadaceae</taxon>
        <taxon>Roseomonas</taxon>
    </lineage>
</organism>
<dbReference type="Pfam" id="PF00669">
    <property type="entry name" value="Flagellin_N"/>
    <property type="match status" value="1"/>
</dbReference>
<comment type="similarity">
    <text evidence="1 3">Belongs to the bacterial flagellin family.</text>
</comment>
<comment type="function">
    <text evidence="3">Flagellin is the subunit protein which polymerizes to form the filaments of bacterial flagella.</text>
</comment>
<keyword evidence="6" id="KW-0282">Flagellum</keyword>
<proteinExistence type="inferred from homology"/>
<dbReference type="InterPro" id="IPR001029">
    <property type="entry name" value="Flagellin_N"/>
</dbReference>
<comment type="subcellular location">
    <subcellularLocation>
        <location evidence="3">Secreted</location>
    </subcellularLocation>
    <subcellularLocation>
        <location evidence="3">Bacterial flagellum</location>
    </subcellularLocation>
</comment>
<keyword evidence="7" id="KW-1185">Reference proteome</keyword>
<protein>
    <recommendedName>
        <fullName evidence="3">Flagellin</fullName>
    </recommendedName>
</protein>
<dbReference type="EMBL" id="JALBUU010000004">
    <property type="protein sequence ID" value="MCI0754770.1"/>
    <property type="molecule type" value="Genomic_DNA"/>
</dbReference>
<dbReference type="Gene3D" id="1.20.1330.10">
    <property type="entry name" value="f41 fragment of flagellin, N-terminal domain"/>
    <property type="match status" value="1"/>
</dbReference>
<accession>A0ABS9W7L5</accession>
<evidence type="ECO:0000256" key="3">
    <source>
        <dbReference type="RuleBase" id="RU362073"/>
    </source>
</evidence>
<evidence type="ECO:0000256" key="2">
    <source>
        <dbReference type="ARBA" id="ARBA00023143"/>
    </source>
</evidence>
<comment type="caution">
    <text evidence="6">The sequence shown here is derived from an EMBL/GenBank/DDBJ whole genome shotgun (WGS) entry which is preliminary data.</text>
</comment>
<keyword evidence="6" id="KW-0966">Cell projection</keyword>
<dbReference type="SUPFAM" id="SSF64518">
    <property type="entry name" value="Phase 1 flagellin"/>
    <property type="match status" value="1"/>
</dbReference>
<gene>
    <name evidence="6" type="ORF">MON41_13490</name>
</gene>
<dbReference type="PANTHER" id="PTHR42792">
    <property type="entry name" value="FLAGELLIN"/>
    <property type="match status" value="1"/>
</dbReference>
<evidence type="ECO:0000256" key="1">
    <source>
        <dbReference type="ARBA" id="ARBA00005709"/>
    </source>
</evidence>
<dbReference type="InterPro" id="IPR046358">
    <property type="entry name" value="Flagellin_C"/>
</dbReference>
<dbReference type="Pfam" id="PF00700">
    <property type="entry name" value="Flagellin_C"/>
    <property type="match status" value="1"/>
</dbReference>
<feature type="domain" description="Flagellin N-terminal" evidence="4">
    <location>
        <begin position="8"/>
        <end position="130"/>
    </location>
</feature>
<evidence type="ECO:0000259" key="4">
    <source>
        <dbReference type="Pfam" id="PF00669"/>
    </source>
</evidence>
<reference evidence="6 7" key="1">
    <citation type="submission" date="2022-03" db="EMBL/GenBank/DDBJ databases">
        <title>Complete genome analysis of Roseomonas KG 17.1 : a prolific producer of plant growth promoters.</title>
        <authorList>
            <person name="Saadouli I."/>
            <person name="Najjari A."/>
            <person name="Mosbah A."/>
            <person name="Ouzari H.I."/>
        </authorList>
    </citation>
    <scope>NUCLEOTIDE SEQUENCE [LARGE SCALE GENOMIC DNA]</scope>
    <source>
        <strain evidence="6 7">KG17-1</strain>
    </source>
</reference>
<keyword evidence="3" id="KW-0964">Secreted</keyword>
<evidence type="ECO:0000313" key="6">
    <source>
        <dbReference type="EMBL" id="MCI0754770.1"/>
    </source>
</evidence>
<dbReference type="InterPro" id="IPR001492">
    <property type="entry name" value="Flagellin"/>
</dbReference>